<evidence type="ECO:0000256" key="1">
    <source>
        <dbReference type="SAM" id="Coils"/>
    </source>
</evidence>
<feature type="compositionally biased region" description="Basic and acidic residues" evidence="2">
    <location>
        <begin position="325"/>
        <end position="340"/>
    </location>
</feature>
<keyword evidence="1" id="KW-0175">Coiled coil</keyword>
<feature type="compositionally biased region" description="Acidic residues" evidence="2">
    <location>
        <begin position="351"/>
        <end position="363"/>
    </location>
</feature>
<dbReference type="EMBL" id="MZ298989">
    <property type="protein sequence ID" value="QYV43159.1"/>
    <property type="molecule type" value="mRNA"/>
</dbReference>
<dbReference type="GO" id="GO:0016514">
    <property type="term" value="C:SWI/SNF complex"/>
    <property type="evidence" value="ECO:0007669"/>
    <property type="project" value="TreeGrafter"/>
</dbReference>
<dbReference type="Pfam" id="PF00505">
    <property type="entry name" value="HMG_box"/>
    <property type="match status" value="1"/>
</dbReference>
<feature type="compositionally biased region" description="Polar residues" evidence="2">
    <location>
        <begin position="50"/>
        <end position="62"/>
    </location>
</feature>
<name>A0A8G0VJS5_9CUCU</name>
<dbReference type="SUPFAM" id="SSF47095">
    <property type="entry name" value="HMG-box"/>
    <property type="match status" value="1"/>
</dbReference>
<protein>
    <submittedName>
        <fullName evidence="4">Brahma associated protein 111 kD</fullName>
    </submittedName>
</protein>
<feature type="coiled-coil region" evidence="1">
    <location>
        <begin position="253"/>
        <end position="294"/>
    </location>
</feature>
<feature type="domain" description="HMG box" evidence="3">
    <location>
        <begin position="88"/>
        <end position="158"/>
    </location>
</feature>
<evidence type="ECO:0000256" key="2">
    <source>
        <dbReference type="SAM" id="MobiDB-lite"/>
    </source>
</evidence>
<dbReference type="CDD" id="cd21983">
    <property type="entry name" value="HMG-box_SMARCE1"/>
    <property type="match status" value="1"/>
</dbReference>
<evidence type="ECO:0000313" key="4">
    <source>
        <dbReference type="EMBL" id="QYV43159.1"/>
    </source>
</evidence>
<dbReference type="InterPro" id="IPR009071">
    <property type="entry name" value="HMG_box_dom"/>
</dbReference>
<evidence type="ECO:0000259" key="3">
    <source>
        <dbReference type="SMART" id="SM00398"/>
    </source>
</evidence>
<feature type="compositionally biased region" description="Pro residues" evidence="2">
    <location>
        <begin position="408"/>
        <end position="418"/>
    </location>
</feature>
<feature type="compositionally biased region" description="Acidic residues" evidence="2">
    <location>
        <begin position="204"/>
        <end position="213"/>
    </location>
</feature>
<feature type="compositionally biased region" description="Low complexity" evidence="2">
    <location>
        <begin position="526"/>
        <end position="538"/>
    </location>
</feature>
<dbReference type="PANTHER" id="PTHR46232">
    <property type="entry name" value="SMARCE1 REGULATOR OF CHROMATIN"/>
    <property type="match status" value="1"/>
</dbReference>
<feature type="compositionally biased region" description="Basic and acidic residues" evidence="2">
    <location>
        <begin position="622"/>
        <end position="634"/>
    </location>
</feature>
<organism evidence="4">
    <name type="scientific">Colaphellus bowringi</name>
    <dbReference type="NCBI Taxonomy" id="561076"/>
    <lineage>
        <taxon>Eukaryota</taxon>
        <taxon>Metazoa</taxon>
        <taxon>Ecdysozoa</taxon>
        <taxon>Arthropoda</taxon>
        <taxon>Hexapoda</taxon>
        <taxon>Insecta</taxon>
        <taxon>Pterygota</taxon>
        <taxon>Neoptera</taxon>
        <taxon>Endopterygota</taxon>
        <taxon>Coleoptera</taxon>
        <taxon>Polyphaga</taxon>
        <taxon>Cucujiformia</taxon>
        <taxon>Chrysomeloidea</taxon>
        <taxon>Chrysomelidae</taxon>
        <taxon>Chrysomelinae</taxon>
        <taxon>Chrysomelini</taxon>
        <taxon>Colaphellus</taxon>
    </lineage>
</organism>
<feature type="region of interest" description="Disordered" evidence="2">
    <location>
        <begin position="173"/>
        <end position="214"/>
    </location>
</feature>
<dbReference type="SMART" id="SM00398">
    <property type="entry name" value="HMG"/>
    <property type="match status" value="1"/>
</dbReference>
<dbReference type="FunFam" id="1.10.30.10:FF:000048">
    <property type="entry name" value="Putative SWI/SNF-related matrix-associated actin-dependent regulator chromatin subfamily E member"/>
    <property type="match status" value="1"/>
</dbReference>
<reference evidence="4" key="1">
    <citation type="submission" date="2021-05" db="EMBL/GenBank/DDBJ databases">
        <authorList>
            <person name="Li J."/>
            <person name="Liu W."/>
            <person name="Wang X."/>
        </authorList>
    </citation>
    <scope>NUCLEOTIDE SEQUENCE</scope>
</reference>
<feature type="compositionally biased region" description="Pro residues" evidence="2">
    <location>
        <begin position="505"/>
        <end position="525"/>
    </location>
</feature>
<proteinExistence type="evidence at transcript level"/>
<accession>A0A8G0VJS5</accession>
<dbReference type="GO" id="GO:0045892">
    <property type="term" value="P:negative regulation of DNA-templated transcription"/>
    <property type="evidence" value="ECO:0007669"/>
    <property type="project" value="TreeGrafter"/>
</dbReference>
<dbReference type="Gene3D" id="1.10.30.10">
    <property type="entry name" value="High mobility group box domain"/>
    <property type="match status" value="1"/>
</dbReference>
<feature type="compositionally biased region" description="Polar residues" evidence="2">
    <location>
        <begin position="422"/>
        <end position="439"/>
    </location>
</feature>
<feature type="compositionally biased region" description="Low complexity" evidence="2">
    <location>
        <begin position="551"/>
        <end position="580"/>
    </location>
</feature>
<dbReference type="GO" id="GO:0031492">
    <property type="term" value="F:nucleosomal DNA binding"/>
    <property type="evidence" value="ECO:0007669"/>
    <property type="project" value="TreeGrafter"/>
</dbReference>
<dbReference type="PANTHER" id="PTHR46232:SF1">
    <property type="entry name" value="SWI_SNF-RELATED MATRIX-ASSOCIATED ACTIN-DEPENDENT REGULATOR OF CHROMATIN SUBFAMILY E MEMBER 1"/>
    <property type="match status" value="1"/>
</dbReference>
<feature type="compositionally biased region" description="Pro residues" evidence="2">
    <location>
        <begin position="441"/>
        <end position="458"/>
    </location>
</feature>
<dbReference type="AlphaFoldDB" id="A0A8G0VJS5"/>
<dbReference type="InterPro" id="IPR036910">
    <property type="entry name" value="HMG_box_dom_sf"/>
</dbReference>
<gene>
    <name evidence="4" type="primary">BRAP111</name>
</gene>
<feature type="region of interest" description="Disordered" evidence="2">
    <location>
        <begin position="325"/>
        <end position="634"/>
    </location>
</feature>
<dbReference type="GO" id="GO:0016922">
    <property type="term" value="F:nuclear receptor binding"/>
    <property type="evidence" value="ECO:0007669"/>
    <property type="project" value="TreeGrafter"/>
</dbReference>
<sequence length="634" mass="70261">MALPANYKQVAIQMPSPQTSNHLLSAAAPMTFNILKERLRASGGSGSSSNKETNPFISTPNGHSGFVPQKIGKNAAKSESKTPKPPKPPEKPLMPYMRYSRKVWDAVKAQNSDLKLWEIGKIIGQMWRDLPDDEKNEFVEEYEIEKTEYEKSLKSYHNSPAYLAFLAARNKGKSVTQGTDGESHERQSSSAKQQAADRRIEIQPAEDEDDQDDGYSVKHVAYARYLRNHRLINEIFSETVVPDVRSVVTTGRMQVLKRQVQSLTMHQKKLEAELQQIEEKFEAKKRKFVESSEQFQEELKKHCKPAVDDDTFHKMVDKQYDALKREKSKGQEEAKPKIEENEVENTASTQESEEVQPEPMEQDPPEKVDHEPQNSPQPPITNGQDAKLHPDHHPSSPQFQPHGDHHPPPSAAGPPLPPLHSNESTHTNTNAHGHISQQLPTPSPHPAVPVMPPSPGGVPVPQHGPVMPHIPPGQSAVHPPPSAHPSQSHPNPMMPPAQVPQYPQQYPPQGPNPQTVPLPARPPHPGYGAYPPQQQQNYPPHPQGYPAPASGQYAPHGYYHHQYPQYPPHGGRAHPYGAHGAPPPEGPQVAADGAVMPQQMYGGPASVESDRGAMPEDCQSGEDAKNDHKPKEEK</sequence>
<feature type="compositionally biased region" description="Basic and acidic residues" evidence="2">
    <location>
        <begin position="76"/>
        <end position="90"/>
    </location>
</feature>
<feature type="region of interest" description="Disordered" evidence="2">
    <location>
        <begin position="41"/>
        <end position="94"/>
    </location>
</feature>